<name>A0A7W8HHQ5_9BURK</name>
<dbReference type="GO" id="GO:0005737">
    <property type="term" value="C:cytoplasm"/>
    <property type="evidence" value="ECO:0007669"/>
    <property type="project" value="UniProtKB-SubCell"/>
</dbReference>
<evidence type="ECO:0000256" key="5">
    <source>
        <dbReference type="ARBA" id="ARBA00022801"/>
    </source>
</evidence>
<dbReference type="SUPFAM" id="SSF55486">
    <property type="entry name" value="Metalloproteases ('zincins'), catalytic domain"/>
    <property type="match status" value="1"/>
</dbReference>
<feature type="binding site" evidence="7">
    <location>
        <position position="137"/>
    </location>
    <ligand>
        <name>Zn(2+)</name>
        <dbReference type="ChEBI" id="CHEBI:29105"/>
        <note>catalytic</note>
    </ligand>
</feature>
<dbReference type="EMBL" id="JACHGB010000004">
    <property type="protein sequence ID" value="MBB5272118.1"/>
    <property type="molecule type" value="Genomic_DNA"/>
</dbReference>
<keyword evidence="5 7" id="KW-0378">Hydrolase</keyword>
<feature type="binding site" evidence="7">
    <location>
        <position position="147"/>
    </location>
    <ligand>
        <name>Zn(2+)</name>
        <dbReference type="ChEBI" id="CHEBI:29105"/>
        <note>catalytic</note>
    </ligand>
</feature>
<keyword evidence="4 7" id="KW-0255">Endonuclease</keyword>
<keyword evidence="7" id="KW-0690">Ribosome biogenesis</keyword>
<dbReference type="EC" id="3.1.-.-" evidence="7"/>
<evidence type="ECO:0000313" key="9">
    <source>
        <dbReference type="EMBL" id="MBB5272118.1"/>
    </source>
</evidence>
<sequence>MKATPPGPEPTPPALALSVQTGSGIAAVPVTRPRLRRWVLAALQGDARITLRFVGTREGRTLNREHRGRDYATNVLTFAYDPLPAPPAGPSSTRRRTTAPPSPPVEADIVLCMPVIRAEARAQDKPLDHHLAHLVIHGVLHAQGFDHEDENEAQAMERLEAALLRRLRVPDPYAAERDGAH</sequence>
<evidence type="ECO:0000256" key="3">
    <source>
        <dbReference type="ARBA" id="ARBA00022723"/>
    </source>
</evidence>
<keyword evidence="10" id="KW-1185">Reference proteome</keyword>
<evidence type="ECO:0000256" key="6">
    <source>
        <dbReference type="ARBA" id="ARBA00022833"/>
    </source>
</evidence>
<comment type="similarity">
    <text evidence="1 7">Belongs to the endoribonuclease YbeY family.</text>
</comment>
<dbReference type="PROSITE" id="PS01306">
    <property type="entry name" value="UPF0054"/>
    <property type="match status" value="1"/>
</dbReference>
<dbReference type="InterPro" id="IPR020549">
    <property type="entry name" value="YbeY_CS"/>
</dbReference>
<evidence type="ECO:0000313" key="10">
    <source>
        <dbReference type="Proteomes" id="UP000532440"/>
    </source>
</evidence>
<evidence type="ECO:0000256" key="8">
    <source>
        <dbReference type="SAM" id="MobiDB-lite"/>
    </source>
</evidence>
<evidence type="ECO:0000256" key="1">
    <source>
        <dbReference type="ARBA" id="ARBA00010875"/>
    </source>
</evidence>
<comment type="subcellular location">
    <subcellularLocation>
        <location evidence="7">Cytoplasm</location>
    </subcellularLocation>
</comment>
<dbReference type="RefSeq" id="WP_246434902.1">
    <property type="nucleotide sequence ID" value="NZ_BAABEW010000002.1"/>
</dbReference>
<dbReference type="InterPro" id="IPR023091">
    <property type="entry name" value="MetalPrtase_cat_dom_sf_prd"/>
</dbReference>
<dbReference type="GO" id="GO:0004222">
    <property type="term" value="F:metalloendopeptidase activity"/>
    <property type="evidence" value="ECO:0007669"/>
    <property type="project" value="InterPro"/>
</dbReference>
<dbReference type="GO" id="GO:0008270">
    <property type="term" value="F:zinc ion binding"/>
    <property type="evidence" value="ECO:0007669"/>
    <property type="project" value="UniProtKB-UniRule"/>
</dbReference>
<comment type="function">
    <text evidence="7">Single strand-specific metallo-endoribonuclease involved in late-stage 70S ribosome quality control and in maturation of the 3' terminus of the 16S rRNA.</text>
</comment>
<gene>
    <name evidence="7" type="primary">ybeY</name>
    <name evidence="9" type="ORF">HNQ70_002132</name>
</gene>
<evidence type="ECO:0000256" key="4">
    <source>
        <dbReference type="ARBA" id="ARBA00022759"/>
    </source>
</evidence>
<keyword evidence="6 7" id="KW-0862">Zinc</keyword>
<dbReference type="Proteomes" id="UP000532440">
    <property type="component" value="Unassembled WGS sequence"/>
</dbReference>
<feature type="binding site" evidence="7">
    <location>
        <position position="141"/>
    </location>
    <ligand>
        <name>Zn(2+)</name>
        <dbReference type="ChEBI" id="CHEBI:29105"/>
        <note>catalytic</note>
    </ligand>
</feature>
<comment type="cofactor">
    <cofactor evidence="7">
        <name>Zn(2+)</name>
        <dbReference type="ChEBI" id="CHEBI:29105"/>
    </cofactor>
    <text evidence="7">Binds 1 zinc ion.</text>
</comment>
<reference evidence="9 10" key="1">
    <citation type="submission" date="2020-08" db="EMBL/GenBank/DDBJ databases">
        <title>Genomic Encyclopedia of Type Strains, Phase IV (KMG-IV): sequencing the most valuable type-strain genomes for metagenomic binning, comparative biology and taxonomic classification.</title>
        <authorList>
            <person name="Goeker M."/>
        </authorList>
    </citation>
    <scope>NUCLEOTIDE SEQUENCE [LARGE SCALE GENOMIC DNA]</scope>
    <source>
        <strain evidence="9 10">DSM 29781</strain>
    </source>
</reference>
<proteinExistence type="inferred from homology"/>
<dbReference type="HAMAP" id="MF_00009">
    <property type="entry name" value="Endoribonucl_YbeY"/>
    <property type="match status" value="1"/>
</dbReference>
<keyword evidence="7" id="KW-0963">Cytoplasm</keyword>
<comment type="caution">
    <text evidence="9">The sequence shown here is derived from an EMBL/GenBank/DDBJ whole genome shotgun (WGS) entry which is preliminary data.</text>
</comment>
<dbReference type="AlphaFoldDB" id="A0A7W8HHQ5"/>
<evidence type="ECO:0000256" key="7">
    <source>
        <dbReference type="HAMAP-Rule" id="MF_00009"/>
    </source>
</evidence>
<dbReference type="NCBIfam" id="TIGR00043">
    <property type="entry name" value="rRNA maturation RNase YbeY"/>
    <property type="match status" value="1"/>
</dbReference>
<dbReference type="GO" id="GO:0006364">
    <property type="term" value="P:rRNA processing"/>
    <property type="evidence" value="ECO:0007669"/>
    <property type="project" value="UniProtKB-UniRule"/>
</dbReference>
<evidence type="ECO:0000256" key="2">
    <source>
        <dbReference type="ARBA" id="ARBA00022722"/>
    </source>
</evidence>
<dbReference type="Pfam" id="PF02130">
    <property type="entry name" value="YbeY"/>
    <property type="match status" value="1"/>
</dbReference>
<dbReference type="Gene3D" id="3.40.390.30">
    <property type="entry name" value="Metalloproteases ('zincins'), catalytic domain"/>
    <property type="match status" value="1"/>
</dbReference>
<keyword evidence="2 7" id="KW-0540">Nuclease</keyword>
<protein>
    <recommendedName>
        <fullName evidence="7">Endoribonuclease YbeY</fullName>
        <ecNumber evidence="7">3.1.-.-</ecNumber>
    </recommendedName>
</protein>
<feature type="region of interest" description="Disordered" evidence="8">
    <location>
        <begin position="82"/>
        <end position="104"/>
    </location>
</feature>
<organism evidence="9 10">
    <name type="scientific">Quisquiliibacterium transsilvanicum</name>
    <dbReference type="NCBI Taxonomy" id="1549638"/>
    <lineage>
        <taxon>Bacteria</taxon>
        <taxon>Pseudomonadati</taxon>
        <taxon>Pseudomonadota</taxon>
        <taxon>Betaproteobacteria</taxon>
        <taxon>Burkholderiales</taxon>
        <taxon>Burkholderiaceae</taxon>
        <taxon>Quisquiliibacterium</taxon>
    </lineage>
</organism>
<dbReference type="PANTHER" id="PTHR46986:SF1">
    <property type="entry name" value="ENDORIBONUCLEASE YBEY, CHLOROPLASTIC"/>
    <property type="match status" value="1"/>
</dbReference>
<keyword evidence="7" id="KW-0698">rRNA processing</keyword>
<dbReference type="PANTHER" id="PTHR46986">
    <property type="entry name" value="ENDORIBONUCLEASE YBEY, CHLOROPLASTIC"/>
    <property type="match status" value="1"/>
</dbReference>
<dbReference type="GO" id="GO:0004521">
    <property type="term" value="F:RNA endonuclease activity"/>
    <property type="evidence" value="ECO:0007669"/>
    <property type="project" value="UniProtKB-UniRule"/>
</dbReference>
<keyword evidence="3 7" id="KW-0479">Metal-binding</keyword>
<dbReference type="InterPro" id="IPR002036">
    <property type="entry name" value="YbeY"/>
</dbReference>
<accession>A0A7W8HHQ5</accession>